<feature type="compositionally biased region" description="Low complexity" evidence="3">
    <location>
        <begin position="158"/>
        <end position="171"/>
    </location>
</feature>
<keyword evidence="2" id="KW-0539">Nucleus</keyword>
<dbReference type="AlphaFoldDB" id="A0A7T8HG72"/>
<reference evidence="6" key="1">
    <citation type="submission" date="2021-01" db="EMBL/GenBank/DDBJ databases">
        <title>Caligus Genome Assembly.</title>
        <authorList>
            <person name="Gallardo-Escarate C."/>
        </authorList>
    </citation>
    <scope>NUCLEOTIDE SEQUENCE [LARGE SCALE GENOMIC DNA]</scope>
</reference>
<sequence>TSSTDSVTHLPPSPKSPKPATAVNPLYGVTNAYFVTDANMGTLRPKPNIPPGTLPMLINKNDLGHEDSSPPPPPPAAAQPATTKVNEESIKLQKMNQIIATGQIRRYKQYTEETLQQALKEIMDGQSINRSSVKYNIPARTLRDWMKRLNIKSVFTHNNNQTPGGNNNNNNITSDSKEDEEVKSDGPDDGTEHEDEDDDDSAPRLCSPQLKIISEDMK</sequence>
<protein>
    <recommendedName>
        <fullName evidence="4">HTH psq-type domain-containing protein</fullName>
    </recommendedName>
</protein>
<evidence type="ECO:0000313" key="6">
    <source>
        <dbReference type="Proteomes" id="UP000595437"/>
    </source>
</evidence>
<feature type="non-terminal residue" evidence="5">
    <location>
        <position position="1"/>
    </location>
</feature>
<evidence type="ECO:0000313" key="5">
    <source>
        <dbReference type="EMBL" id="QQP49401.1"/>
    </source>
</evidence>
<dbReference type="PROSITE" id="PS50960">
    <property type="entry name" value="HTH_PSQ"/>
    <property type="match status" value="1"/>
</dbReference>
<keyword evidence="2" id="KW-0238">DNA-binding</keyword>
<evidence type="ECO:0000256" key="3">
    <source>
        <dbReference type="SAM" id="MobiDB-lite"/>
    </source>
</evidence>
<feature type="domain" description="HTH psq-type" evidence="4">
    <location>
        <begin position="101"/>
        <end position="152"/>
    </location>
</feature>
<dbReference type="EMBL" id="CP045895">
    <property type="protein sequence ID" value="QQP49401.1"/>
    <property type="molecule type" value="Genomic_DNA"/>
</dbReference>
<dbReference type="OrthoDB" id="7956040at2759"/>
<keyword evidence="6" id="KW-1185">Reference proteome</keyword>
<dbReference type="GO" id="GO:0005634">
    <property type="term" value="C:nucleus"/>
    <property type="evidence" value="ECO:0007669"/>
    <property type="project" value="UniProtKB-SubCell"/>
</dbReference>
<feature type="region of interest" description="Disordered" evidence="3">
    <location>
        <begin position="1"/>
        <end position="23"/>
    </location>
</feature>
<dbReference type="Gene3D" id="1.10.10.60">
    <property type="entry name" value="Homeodomain-like"/>
    <property type="match status" value="1"/>
</dbReference>
<dbReference type="Pfam" id="PF05225">
    <property type="entry name" value="HTH_psq"/>
    <property type="match status" value="1"/>
</dbReference>
<gene>
    <name evidence="5" type="ORF">FKW44_010061</name>
</gene>
<evidence type="ECO:0000259" key="4">
    <source>
        <dbReference type="PROSITE" id="PS50960"/>
    </source>
</evidence>
<feature type="non-terminal residue" evidence="5">
    <location>
        <position position="218"/>
    </location>
</feature>
<organism evidence="5 6">
    <name type="scientific">Caligus rogercresseyi</name>
    <name type="common">Sea louse</name>
    <dbReference type="NCBI Taxonomy" id="217165"/>
    <lineage>
        <taxon>Eukaryota</taxon>
        <taxon>Metazoa</taxon>
        <taxon>Ecdysozoa</taxon>
        <taxon>Arthropoda</taxon>
        <taxon>Crustacea</taxon>
        <taxon>Multicrustacea</taxon>
        <taxon>Hexanauplia</taxon>
        <taxon>Copepoda</taxon>
        <taxon>Siphonostomatoida</taxon>
        <taxon>Caligidae</taxon>
        <taxon>Caligus</taxon>
    </lineage>
</organism>
<evidence type="ECO:0000256" key="2">
    <source>
        <dbReference type="PROSITE-ProRule" id="PRU00320"/>
    </source>
</evidence>
<feature type="region of interest" description="Disordered" evidence="3">
    <location>
        <begin position="156"/>
        <end position="218"/>
    </location>
</feature>
<name>A0A7T8HG72_CALRO</name>
<feature type="region of interest" description="Disordered" evidence="3">
    <location>
        <begin position="40"/>
        <end position="84"/>
    </location>
</feature>
<evidence type="ECO:0000256" key="1">
    <source>
        <dbReference type="ARBA" id="ARBA00004123"/>
    </source>
</evidence>
<dbReference type="Proteomes" id="UP000595437">
    <property type="component" value="Chromosome 6"/>
</dbReference>
<dbReference type="InterPro" id="IPR007889">
    <property type="entry name" value="HTH_Psq"/>
</dbReference>
<dbReference type="SUPFAM" id="SSF46689">
    <property type="entry name" value="Homeodomain-like"/>
    <property type="match status" value="1"/>
</dbReference>
<accession>A0A7T8HG72</accession>
<comment type="subcellular location">
    <subcellularLocation>
        <location evidence="1 2">Nucleus</location>
    </subcellularLocation>
</comment>
<dbReference type="InterPro" id="IPR009057">
    <property type="entry name" value="Homeodomain-like_sf"/>
</dbReference>
<feature type="compositionally biased region" description="Acidic residues" evidence="3">
    <location>
        <begin position="177"/>
        <end position="200"/>
    </location>
</feature>
<dbReference type="GO" id="GO:0003677">
    <property type="term" value="F:DNA binding"/>
    <property type="evidence" value="ECO:0007669"/>
    <property type="project" value="UniProtKB-UniRule"/>
</dbReference>
<proteinExistence type="predicted"/>
<feature type="DNA-binding region" description="H-T-H motif" evidence="2">
    <location>
        <begin position="128"/>
        <end position="148"/>
    </location>
</feature>